<keyword evidence="1 2" id="KW-0808">Transferase</keyword>
<dbReference type="Proteomes" id="UP001176468">
    <property type="component" value="Unassembled WGS sequence"/>
</dbReference>
<dbReference type="GO" id="GO:0016740">
    <property type="term" value="F:transferase activity"/>
    <property type="evidence" value="ECO:0007669"/>
    <property type="project" value="UniProtKB-KW"/>
</dbReference>
<keyword evidence="3" id="KW-1185">Reference proteome</keyword>
<proteinExistence type="predicted"/>
<dbReference type="PANTHER" id="PTHR48228:SF6">
    <property type="entry name" value="L-CARNITINE COA-TRANSFERASE"/>
    <property type="match status" value="1"/>
</dbReference>
<dbReference type="Pfam" id="PF02515">
    <property type="entry name" value="CoA_transf_3"/>
    <property type="match status" value="2"/>
</dbReference>
<sequence length="812" mass="86282">MTKQALAGLRVLDFSDARTGAQVGQTLADFGAEVILIEKPGGAALRGQAAWPFWARGKKSATLDLKDPADLAVALDLVRTADVVIESFEPGTADRLGIGYAALSALNPRLVYGSITGFGRDTGFSDLPGFEGLVSAKFGINWTMEGMADRSGPVYCSVAYPSYAASQLLLQGILVALYEREESGAGQWVETSLAEAMTIYDPYGWAMRTAAIKFGGGEMKQLPRVLDGVPTGGLSFRLLIALTKDGHWLQFSQTPDRLFRAMMRLFGLEWMFDDPEWSEIPNFESAAKRLEFWEILLNIVRSKTAAEWAAGFDEEPDVWGEQFRKGSELLHHPQMEWNKMVVAPDHAGFGTVRQPGPIAHLSATPADVLSPPPALGQHDAEVRATAGAASSATAPAAPSAALPLAGVTIVELATFYAAPYGATLLGELGARVIKLEELNGEPQRNMLPFPEVAGLKALLGKESVGVDLATAEGREIAYRVIAKADIVLQSFRGGAAKRLGLDAESLRAVNPDLIYHNAPGYGVDGPYARRPAFAPTIGAAAGIAWRNAGPVIPSGADLDLAAIEPASNQLGSAVMTGGNADGMSAITVASAMMLGLLARRRGHGAQDLFTSMLSSVAHGLSEVMLEYDGQPATPEADSGLYGLHALYRLYETPSEWVFLAAPRDRDWDRLVTAFPAAASLANDPRFATAADRRANDAALAEAISALLQARPAAEWETLLRAHGVGCVVAARGPIEANYMGDAGAAMNLLTEGDHPILGEMSRLKPLIRFSRSATTTKDAPLVGQDTEVVLREFGYSDDELAALVAKGVIVMG</sequence>
<evidence type="ECO:0000256" key="1">
    <source>
        <dbReference type="ARBA" id="ARBA00022679"/>
    </source>
</evidence>
<accession>A0ABT8ZXJ8</accession>
<dbReference type="InterPro" id="IPR023606">
    <property type="entry name" value="CoA-Trfase_III_dom_1_sf"/>
</dbReference>
<dbReference type="PANTHER" id="PTHR48228">
    <property type="entry name" value="SUCCINYL-COA--D-CITRAMALATE COA-TRANSFERASE"/>
    <property type="match status" value="1"/>
</dbReference>
<dbReference type="Gene3D" id="3.30.1540.10">
    <property type="entry name" value="formyl-coa transferase, domain 3"/>
    <property type="match status" value="2"/>
</dbReference>
<dbReference type="InterPro" id="IPR044855">
    <property type="entry name" value="CoA-Trfase_III_dom3_sf"/>
</dbReference>
<dbReference type="InterPro" id="IPR050509">
    <property type="entry name" value="CoA-transferase_III"/>
</dbReference>
<dbReference type="RefSeq" id="WP_304560758.1">
    <property type="nucleotide sequence ID" value="NZ_JAUQSZ010000004.1"/>
</dbReference>
<comment type="caution">
    <text evidence="2">The sequence shown here is derived from an EMBL/GenBank/DDBJ whole genome shotgun (WGS) entry which is preliminary data.</text>
</comment>
<organism evidence="2 3">
    <name type="scientific">Sphingomonas immobilis</name>
    <dbReference type="NCBI Taxonomy" id="3063997"/>
    <lineage>
        <taxon>Bacteria</taxon>
        <taxon>Pseudomonadati</taxon>
        <taxon>Pseudomonadota</taxon>
        <taxon>Alphaproteobacteria</taxon>
        <taxon>Sphingomonadales</taxon>
        <taxon>Sphingomonadaceae</taxon>
        <taxon>Sphingomonas</taxon>
    </lineage>
</organism>
<reference evidence="2" key="1">
    <citation type="submission" date="2023-07" db="EMBL/GenBank/DDBJ databases">
        <authorList>
            <person name="Kim M.K."/>
        </authorList>
    </citation>
    <scope>NUCLEOTIDE SEQUENCE</scope>
    <source>
        <strain evidence="2">CA1-15</strain>
    </source>
</reference>
<dbReference type="SUPFAM" id="SSF89796">
    <property type="entry name" value="CoA-transferase family III (CaiB/BaiF)"/>
    <property type="match status" value="2"/>
</dbReference>
<evidence type="ECO:0000313" key="2">
    <source>
        <dbReference type="EMBL" id="MDO7842291.1"/>
    </source>
</evidence>
<evidence type="ECO:0000313" key="3">
    <source>
        <dbReference type="Proteomes" id="UP001176468"/>
    </source>
</evidence>
<gene>
    <name evidence="2" type="ORF">Q5H94_08125</name>
</gene>
<protein>
    <submittedName>
        <fullName evidence="2">CoA transferase</fullName>
    </submittedName>
</protein>
<dbReference type="EMBL" id="JAUQSZ010000004">
    <property type="protein sequence ID" value="MDO7842291.1"/>
    <property type="molecule type" value="Genomic_DNA"/>
</dbReference>
<dbReference type="InterPro" id="IPR003673">
    <property type="entry name" value="CoA-Trfase_fam_III"/>
</dbReference>
<dbReference type="Gene3D" id="3.40.50.10540">
    <property type="entry name" value="Crotonobetainyl-coa:carnitine coa-transferase, domain 1"/>
    <property type="match status" value="2"/>
</dbReference>
<name>A0ABT8ZXJ8_9SPHN</name>